<evidence type="ECO:0000313" key="1">
    <source>
        <dbReference type="EMBL" id="JAB82017.1"/>
    </source>
</evidence>
<name>V5HZK3_IXORI</name>
<accession>V5HZK3</accession>
<dbReference type="SUPFAM" id="SSF50814">
    <property type="entry name" value="Lipocalins"/>
    <property type="match status" value="1"/>
</dbReference>
<protein>
    <submittedName>
        <fullName evidence="1">Putative lipocalin-7 1 lipocalin</fullName>
    </submittedName>
</protein>
<dbReference type="AlphaFoldDB" id="V5HZK3"/>
<dbReference type="InterPro" id="IPR012674">
    <property type="entry name" value="Calycin"/>
</dbReference>
<organism evidence="1">
    <name type="scientific">Ixodes ricinus</name>
    <name type="common">Common tick</name>
    <name type="synonym">Acarus ricinus</name>
    <dbReference type="NCBI Taxonomy" id="34613"/>
    <lineage>
        <taxon>Eukaryota</taxon>
        <taxon>Metazoa</taxon>
        <taxon>Ecdysozoa</taxon>
        <taxon>Arthropoda</taxon>
        <taxon>Chelicerata</taxon>
        <taxon>Arachnida</taxon>
        <taxon>Acari</taxon>
        <taxon>Parasitiformes</taxon>
        <taxon>Ixodida</taxon>
        <taxon>Ixodoidea</taxon>
        <taxon>Ixodidae</taxon>
        <taxon>Ixodinae</taxon>
        <taxon>Ixodes</taxon>
    </lineage>
</organism>
<dbReference type="Gene3D" id="2.40.128.20">
    <property type="match status" value="1"/>
</dbReference>
<reference evidence="1" key="1">
    <citation type="journal article" date="2015" name="Sci. Rep.">
        <title>Tissue- and time-dependent transcription in Ixodes ricinus salivary glands and midguts when blood feeding on the vertebrate host.</title>
        <authorList>
            <person name="Kotsyfakis M."/>
            <person name="Schwarz A."/>
            <person name="Erhart J."/>
            <person name="Ribeiro J.M."/>
        </authorList>
    </citation>
    <scope>NUCLEOTIDE SEQUENCE</scope>
    <source>
        <tissue evidence="1">Salivary gland and midgut</tissue>
    </source>
</reference>
<dbReference type="EMBL" id="GANP01002451">
    <property type="protein sequence ID" value="JAB82017.1"/>
    <property type="molecule type" value="mRNA"/>
</dbReference>
<proteinExistence type="evidence at transcript level"/>
<sequence length="186" mass="21443">LMPVALCSAAKSGQSCQCPNIQDIIMNDSDFDKFRDPFPFLTNRSHLYLVPLKDQFRGIECVISEFKEEYGDNRRVDRTVSWKESASSNRKSKEVAMFMMDVPFGRSPRSNFTTLAFKKIGIVFETVYTDGKCLIFRTIDENDGKRTDCFFWVKENFLGSPLRHCHFILELYCEKGSGVESPKKCQ</sequence>
<feature type="non-terminal residue" evidence="1">
    <location>
        <position position="1"/>
    </location>
</feature>